<dbReference type="AlphaFoldDB" id="A0AAV9XNC5"/>
<keyword evidence="3" id="KW-1185">Reference proteome</keyword>
<dbReference type="InterPro" id="IPR001810">
    <property type="entry name" value="F-box_dom"/>
</dbReference>
<gene>
    <name evidence="2" type="ORF">TWF694_006377</name>
</gene>
<comment type="caution">
    <text evidence="2">The sequence shown here is derived from an EMBL/GenBank/DDBJ whole genome shotgun (WGS) entry which is preliminary data.</text>
</comment>
<organism evidence="2 3">
    <name type="scientific">Orbilia ellipsospora</name>
    <dbReference type="NCBI Taxonomy" id="2528407"/>
    <lineage>
        <taxon>Eukaryota</taxon>
        <taxon>Fungi</taxon>
        <taxon>Dikarya</taxon>
        <taxon>Ascomycota</taxon>
        <taxon>Pezizomycotina</taxon>
        <taxon>Orbiliomycetes</taxon>
        <taxon>Orbiliales</taxon>
        <taxon>Orbiliaceae</taxon>
        <taxon>Orbilia</taxon>
    </lineage>
</organism>
<proteinExistence type="predicted"/>
<accession>A0AAV9XNC5</accession>
<reference evidence="2 3" key="1">
    <citation type="submission" date="2019-10" db="EMBL/GenBank/DDBJ databases">
        <authorList>
            <person name="Palmer J.M."/>
        </authorList>
    </citation>
    <scope>NUCLEOTIDE SEQUENCE [LARGE SCALE GENOMIC DNA]</scope>
    <source>
        <strain evidence="2 3">TWF694</strain>
    </source>
</reference>
<evidence type="ECO:0000259" key="1">
    <source>
        <dbReference type="PROSITE" id="PS50181"/>
    </source>
</evidence>
<sequence>MPAIASLPAELIDQIGSYLISDDLLALRMTCNSLDALARESHLDSLYRVRTLYPVPASLENLIKISQHPSGVNERVRHLVISVSSPHVLFEDPCAVRNFAAEGPARSKILKAIKTHSEAHKDESATVSRNEGYTYLFTTALLNLPNICKISFKQELELKRHEFNLFYSSLGLKPGKRLPRIIDLALVDFLDLSSTYKNWWKSLISAVQLSGLSKLTEIRGHLDNVALAADIFQTIPISAFATKPPNFSSLKVLEMQIKAPSREAKQDWNSSFCSWLEIWGVNVVDLRLMGQLFDGITFCLPENKALARLQKLKLHGCYFDLENFQRFVTLSGRKMKELVFKSCSFEDDKNDWFQILKQIRKECLHLQYFSFLPVNKYEERWDSSDEDEDEGYDKYVLPALEVKGLWKLNDTMCKVTMETAEELAKCRLRPKHIGLELDKALTAKEFWDSMTNRFWDNPNLILTSPRGCPVEEFDFDDQDDYDMLSLHGNYGGGTCSCCDPYANESDDYLY</sequence>
<dbReference type="EMBL" id="JAVHJO010000002">
    <property type="protein sequence ID" value="KAK6542422.1"/>
    <property type="molecule type" value="Genomic_DNA"/>
</dbReference>
<evidence type="ECO:0000313" key="2">
    <source>
        <dbReference type="EMBL" id="KAK6542422.1"/>
    </source>
</evidence>
<feature type="domain" description="F-box" evidence="1">
    <location>
        <begin position="1"/>
        <end position="50"/>
    </location>
</feature>
<evidence type="ECO:0000313" key="3">
    <source>
        <dbReference type="Proteomes" id="UP001365542"/>
    </source>
</evidence>
<dbReference type="PROSITE" id="PS50181">
    <property type="entry name" value="FBOX"/>
    <property type="match status" value="1"/>
</dbReference>
<protein>
    <recommendedName>
        <fullName evidence="1">F-box domain-containing protein</fullName>
    </recommendedName>
</protein>
<name>A0AAV9XNC5_9PEZI</name>
<dbReference type="Proteomes" id="UP001365542">
    <property type="component" value="Unassembled WGS sequence"/>
</dbReference>